<dbReference type="Gene3D" id="2.60.120.330">
    <property type="entry name" value="B-lactam Antibiotic, Isopenicillin N Synthase, Chain"/>
    <property type="match status" value="1"/>
</dbReference>
<dbReference type="FunFam" id="1.20.1250.20:FF:000436">
    <property type="entry name" value="MFS transporter, putative"/>
    <property type="match status" value="1"/>
</dbReference>
<name>A0A507BAG9_9PEZI</name>
<keyword evidence="12" id="KW-1185">Reference proteome</keyword>
<feature type="transmembrane region" description="Helical" evidence="8">
    <location>
        <begin position="785"/>
        <end position="804"/>
    </location>
</feature>
<feature type="transmembrane region" description="Helical" evidence="8">
    <location>
        <begin position="582"/>
        <end position="606"/>
    </location>
</feature>
<dbReference type="InterPro" id="IPR020846">
    <property type="entry name" value="MFS_dom"/>
</dbReference>
<dbReference type="GO" id="GO:0012505">
    <property type="term" value="C:endomembrane system"/>
    <property type="evidence" value="ECO:0007669"/>
    <property type="project" value="UniProtKB-SubCell"/>
</dbReference>
<evidence type="ECO:0000256" key="5">
    <source>
        <dbReference type="ARBA" id="ARBA00022989"/>
    </source>
</evidence>
<evidence type="ECO:0000256" key="6">
    <source>
        <dbReference type="ARBA" id="ARBA00023136"/>
    </source>
</evidence>
<dbReference type="OrthoDB" id="288590at2759"/>
<dbReference type="GO" id="GO:0044283">
    <property type="term" value="P:small molecule biosynthetic process"/>
    <property type="evidence" value="ECO:0007669"/>
    <property type="project" value="UniProtKB-ARBA"/>
</dbReference>
<comment type="subcellular location">
    <subcellularLocation>
        <location evidence="1">Endomembrane system</location>
        <topology evidence="1">Multi-pass membrane protein</topology>
    </subcellularLocation>
</comment>
<keyword evidence="6 8" id="KW-0472">Membrane</keyword>
<dbReference type="Pfam" id="PF07690">
    <property type="entry name" value="MFS_1"/>
    <property type="match status" value="1"/>
</dbReference>
<feature type="transmembrane region" description="Helical" evidence="8">
    <location>
        <begin position="612"/>
        <end position="632"/>
    </location>
</feature>
<comment type="caution">
    <text evidence="11">The sequence shown here is derived from an EMBL/GenBank/DDBJ whole genome shotgun (WGS) entry which is preliminary data.</text>
</comment>
<feature type="transmembrane region" description="Helical" evidence="8">
    <location>
        <begin position="680"/>
        <end position="700"/>
    </location>
</feature>
<dbReference type="Proteomes" id="UP000319257">
    <property type="component" value="Unassembled WGS sequence"/>
</dbReference>
<sequence length="1003" mass="110288">MDVKSGYTTIKLLSSNGPIYRRVSTVAPRNCRPDEIPVIDIGGIYDDADARKKMATLVKRAVEGSGFFYIQNHGIDEKVIDNALQATTKFFAQTTEDKMKVAKKFSKHFNGYSGCGTTQLSPSESRDRKEGFMWQYDPKFDPEPKDVASIPPEVKAWLRHEDFIWDGTSHIPGFQDALITYWQACLRLARSLAKVMALTQDLPEDYFDRLTTYPGADGVLNYYPALKPEELAATDSRELGEVGIGSHTDLQCFTLLWQDQVGGLQVLNNEDEWIKAPPIPGTLVVNIGDFLMRMSNDRFKSTVHRVYNRATVDRYSMPFFFGFNFNETCSVLPTCVDDAHPAKYEPISCGEWCRRRFQMVQVDKEMCADEKPVAVVSEIVGSFPGLGRPVQCTKSRLRGRRLDPRHSLHHSSARDLRVVAAAAAAAKMVKTKMRRVQSAAERALHNQEDILPRGKLLLVFATLSLTLLMCFIDQNGISVALPTIARDLGAEATISWAGTSSLIANTTFQMLYGRLSDIFGRKRVYLAATGLLCIADLLCGLARSPAMFYVFRGVAGIAGGGITSLSMIIVSDIVTLEQRGKYQGIIGACVGLGNVAGPFLAAAFISKVSWRVFFYMLSPLSALGGIVSFFLLPSNAPPDGVWENVKKIDYGGVLASSIAVILVLIPVSGGGAYFEWKSPMVISMLIIGGLSFVVFLLIEWRFAKLPMMPVQIFQNHVVTVLLIQTFFFGSVYQANLYYLPLYLQNVKQYSVVVSAAIAISMSVAQSTLSILSGQYISRTKRYGEVLWAGFGVWTLGAGLTLLYGRATQPVVIVLPLVVIGMGTGNVFQPTLVALQAHSPKPRRAVIISNRNFFRCAGGSCGLAVSAAVLQAALRANLPPEYSYLANKTYSLPHIEGPGKDAILDAYMAASRAVFILQIPLVGLAFLGCIFVKDRGLDYIDSTKEKEGPAADESRQGQEESSHDEEGDDIQDKAEEGSAGDRKKAKERQDMFSSVPLDRMHTLE</sequence>
<keyword evidence="3" id="KW-0813">Transport</keyword>
<dbReference type="EMBL" id="SKBQ01000033">
    <property type="protein sequence ID" value="TPX13580.1"/>
    <property type="molecule type" value="Genomic_DNA"/>
</dbReference>
<feature type="region of interest" description="Disordered" evidence="7">
    <location>
        <begin position="942"/>
        <end position="1003"/>
    </location>
</feature>
<evidence type="ECO:0000259" key="10">
    <source>
        <dbReference type="PROSITE" id="PS51471"/>
    </source>
</evidence>
<proteinExistence type="inferred from homology"/>
<keyword evidence="4 8" id="KW-0812">Transmembrane</keyword>
<organism evidence="11 12">
    <name type="scientific">Thyridium curvatum</name>
    <dbReference type="NCBI Taxonomy" id="1093900"/>
    <lineage>
        <taxon>Eukaryota</taxon>
        <taxon>Fungi</taxon>
        <taxon>Dikarya</taxon>
        <taxon>Ascomycota</taxon>
        <taxon>Pezizomycotina</taxon>
        <taxon>Sordariomycetes</taxon>
        <taxon>Sordariomycetidae</taxon>
        <taxon>Thyridiales</taxon>
        <taxon>Thyridiaceae</taxon>
        <taxon>Thyridium</taxon>
    </lineage>
</organism>
<feature type="compositionally biased region" description="Basic and acidic residues" evidence="7">
    <location>
        <begin position="942"/>
        <end position="960"/>
    </location>
</feature>
<dbReference type="SUPFAM" id="SSF103473">
    <property type="entry name" value="MFS general substrate transporter"/>
    <property type="match status" value="1"/>
</dbReference>
<dbReference type="SUPFAM" id="SSF51197">
    <property type="entry name" value="Clavaminate synthase-like"/>
    <property type="match status" value="1"/>
</dbReference>
<dbReference type="InterPro" id="IPR036259">
    <property type="entry name" value="MFS_trans_sf"/>
</dbReference>
<gene>
    <name evidence="11" type="ORF">E0L32_006051</name>
</gene>
<feature type="transmembrane region" description="Helical" evidence="8">
    <location>
        <begin position="549"/>
        <end position="570"/>
    </location>
</feature>
<dbReference type="Gene3D" id="1.20.1250.20">
    <property type="entry name" value="MFS general substrate transporter like domains"/>
    <property type="match status" value="2"/>
</dbReference>
<evidence type="ECO:0000256" key="4">
    <source>
        <dbReference type="ARBA" id="ARBA00022692"/>
    </source>
</evidence>
<comment type="similarity">
    <text evidence="2">Belongs to the major facilitator superfamily.</text>
</comment>
<accession>A0A507BAG9</accession>
<feature type="transmembrane region" description="Helical" evidence="8">
    <location>
        <begin position="810"/>
        <end position="834"/>
    </location>
</feature>
<dbReference type="RefSeq" id="XP_030995291.1">
    <property type="nucleotide sequence ID" value="XM_031140641.1"/>
</dbReference>
<feature type="transmembrane region" description="Helical" evidence="8">
    <location>
        <begin position="524"/>
        <end position="543"/>
    </location>
</feature>
<evidence type="ECO:0000256" key="8">
    <source>
        <dbReference type="SAM" id="Phobius"/>
    </source>
</evidence>
<dbReference type="PROSITE" id="PS51471">
    <property type="entry name" value="FE2OG_OXY"/>
    <property type="match status" value="1"/>
</dbReference>
<evidence type="ECO:0000256" key="3">
    <source>
        <dbReference type="ARBA" id="ARBA00022448"/>
    </source>
</evidence>
<evidence type="ECO:0000259" key="9">
    <source>
        <dbReference type="PROSITE" id="PS50850"/>
    </source>
</evidence>
<evidence type="ECO:0000313" key="11">
    <source>
        <dbReference type="EMBL" id="TPX13580.1"/>
    </source>
</evidence>
<evidence type="ECO:0000256" key="2">
    <source>
        <dbReference type="ARBA" id="ARBA00008335"/>
    </source>
</evidence>
<feature type="compositionally biased region" description="Basic and acidic residues" evidence="7">
    <location>
        <begin position="969"/>
        <end position="989"/>
    </location>
</feature>
<dbReference type="PANTHER" id="PTHR23501">
    <property type="entry name" value="MAJOR FACILITATOR SUPERFAMILY"/>
    <property type="match status" value="1"/>
</dbReference>
<feature type="transmembrane region" description="Helical" evidence="8">
    <location>
        <begin position="712"/>
        <end position="732"/>
    </location>
</feature>
<reference evidence="11 12" key="1">
    <citation type="submission" date="2019-06" db="EMBL/GenBank/DDBJ databases">
        <title>Draft genome sequence of the filamentous fungus Phialemoniopsis curvata isolated from diesel fuel.</title>
        <authorList>
            <person name="Varaljay V.A."/>
            <person name="Lyon W.J."/>
            <person name="Crouch A.L."/>
            <person name="Drake C.E."/>
            <person name="Hollomon J.M."/>
            <person name="Nadeau L.J."/>
            <person name="Nunn H.S."/>
            <person name="Stevenson B.S."/>
            <person name="Bojanowski C.L."/>
            <person name="Crookes-Goodson W.J."/>
        </authorList>
    </citation>
    <scope>NUCLEOTIDE SEQUENCE [LARGE SCALE GENOMIC DNA]</scope>
    <source>
        <strain evidence="11 12">D216</strain>
    </source>
</reference>
<feature type="transmembrane region" description="Helical" evidence="8">
    <location>
        <begin position="653"/>
        <end position="674"/>
    </location>
</feature>
<dbReference type="PANTHER" id="PTHR23501:SF78">
    <property type="entry name" value="MAJOR FACILITATOR SUPERFAMILY (MFS) PROFILE DOMAIN-CONTAINING PROTEIN-RELATED"/>
    <property type="match status" value="1"/>
</dbReference>
<dbReference type="InterPro" id="IPR011701">
    <property type="entry name" value="MFS"/>
</dbReference>
<dbReference type="InterPro" id="IPR027443">
    <property type="entry name" value="IPNS-like_sf"/>
</dbReference>
<dbReference type="InterPro" id="IPR005123">
    <property type="entry name" value="Oxoglu/Fe-dep_dioxygenase_dom"/>
</dbReference>
<protein>
    <recommendedName>
        <fullName evidence="13">Major facilitator superfamily (MFS) profile domain-containing protein</fullName>
    </recommendedName>
</protein>
<feature type="transmembrane region" description="Helical" evidence="8">
    <location>
        <begin position="752"/>
        <end position="773"/>
    </location>
</feature>
<dbReference type="GeneID" id="41973498"/>
<dbReference type="InterPro" id="IPR026992">
    <property type="entry name" value="DIOX_N"/>
</dbReference>
<feature type="transmembrane region" description="Helical" evidence="8">
    <location>
        <begin position="912"/>
        <end position="931"/>
    </location>
</feature>
<evidence type="ECO:0000256" key="7">
    <source>
        <dbReference type="SAM" id="MobiDB-lite"/>
    </source>
</evidence>
<dbReference type="PRINTS" id="PR00682">
    <property type="entry name" value="IPNSYNTHASE"/>
</dbReference>
<feature type="domain" description="Fe2OG dioxygenase" evidence="10">
    <location>
        <begin position="212"/>
        <end position="323"/>
    </location>
</feature>
<dbReference type="InterPro" id="IPR044861">
    <property type="entry name" value="IPNS-like_FE2OG_OXY"/>
</dbReference>
<dbReference type="AlphaFoldDB" id="A0A507BAG9"/>
<dbReference type="GO" id="GO:0046943">
    <property type="term" value="F:carboxylic acid transmembrane transporter activity"/>
    <property type="evidence" value="ECO:0007669"/>
    <property type="project" value="UniProtKB-ARBA"/>
</dbReference>
<keyword evidence="5 8" id="KW-1133">Transmembrane helix</keyword>
<dbReference type="PROSITE" id="PS50850">
    <property type="entry name" value="MFS"/>
    <property type="match status" value="1"/>
</dbReference>
<evidence type="ECO:0008006" key="13">
    <source>
        <dbReference type="Google" id="ProtNLM"/>
    </source>
</evidence>
<dbReference type="Pfam" id="PF03171">
    <property type="entry name" value="2OG-FeII_Oxy"/>
    <property type="match status" value="1"/>
</dbReference>
<dbReference type="InParanoid" id="A0A507BAG9"/>
<feature type="domain" description="Major facilitator superfamily (MFS) profile" evidence="9">
    <location>
        <begin position="459"/>
        <end position="936"/>
    </location>
</feature>
<dbReference type="Pfam" id="PF14226">
    <property type="entry name" value="DIOX_N"/>
    <property type="match status" value="1"/>
</dbReference>
<dbReference type="FunFam" id="1.20.1720.10:FF:000013">
    <property type="entry name" value="Related to multidrug resistance proteins"/>
    <property type="match status" value="1"/>
</dbReference>
<evidence type="ECO:0000313" key="12">
    <source>
        <dbReference type="Proteomes" id="UP000319257"/>
    </source>
</evidence>
<evidence type="ECO:0000256" key="1">
    <source>
        <dbReference type="ARBA" id="ARBA00004127"/>
    </source>
</evidence>
<dbReference type="GO" id="GO:0005886">
    <property type="term" value="C:plasma membrane"/>
    <property type="evidence" value="ECO:0007669"/>
    <property type="project" value="TreeGrafter"/>
</dbReference>